<evidence type="ECO:0000313" key="7">
    <source>
        <dbReference type="EMBL" id="KAK3793785.1"/>
    </source>
</evidence>
<reference evidence="7" key="1">
    <citation type="journal article" date="2023" name="G3 (Bethesda)">
        <title>A reference genome for the long-term kleptoplast-retaining sea slug Elysia crispata morphotype clarki.</title>
        <authorList>
            <person name="Eastman K.E."/>
            <person name="Pendleton A.L."/>
            <person name="Shaikh M.A."/>
            <person name="Suttiyut T."/>
            <person name="Ogas R."/>
            <person name="Tomko P."/>
            <person name="Gavelis G."/>
            <person name="Widhalm J.R."/>
            <person name="Wisecaver J.H."/>
        </authorList>
    </citation>
    <scope>NUCLEOTIDE SEQUENCE</scope>
    <source>
        <strain evidence="7">ECLA1</strain>
    </source>
</reference>
<keyword evidence="4" id="KW-0378">Hydrolase</keyword>
<evidence type="ECO:0000259" key="6">
    <source>
        <dbReference type="PROSITE" id="PS50240"/>
    </source>
</evidence>
<dbReference type="SMART" id="SM00020">
    <property type="entry name" value="Tryp_SPc"/>
    <property type="match status" value="1"/>
</dbReference>
<sequence length="323" mass="34224">MNLKLTLQIYLYSGLPTKDTFTFNLIVYTNEMGLIKIVVQLAVVAAVTQASPRVKRVVGGAPYTPGDYPFSVSLWYMGDNNFYTAGTPDRHHTCGGSLLQADWVLTSAVCFDDNFLSGVGNVSLWRVFLGMYNQLDAEKDAQEVEIEKVFTLPEYSLSQSHGDVALLKLKSPADLTDPKVSTVSINDDPNCPQAGRMCTVIGWGQTAEIPPGEGAYVPHAVQVQVQSIADCAAVYTQPDVQASMGPIVIDGGNVCAGMPEGGKDACSGDAGSPLLCQCGTDGNVKVAATVTTGFGCARAGYSGVYANTGFYSSWIQATIAVNS</sequence>
<keyword evidence="2" id="KW-0964">Secreted</keyword>
<gene>
    <name evidence="7" type="ORF">RRG08_061920</name>
</gene>
<protein>
    <recommendedName>
        <fullName evidence="6">Peptidase S1 domain-containing protein</fullName>
    </recommendedName>
</protein>
<keyword evidence="8" id="KW-1185">Reference proteome</keyword>
<dbReference type="EMBL" id="JAWDGP010001176">
    <property type="protein sequence ID" value="KAK3793785.1"/>
    <property type="molecule type" value="Genomic_DNA"/>
</dbReference>
<dbReference type="InterPro" id="IPR050127">
    <property type="entry name" value="Serine_Proteases_S1"/>
</dbReference>
<evidence type="ECO:0000256" key="2">
    <source>
        <dbReference type="ARBA" id="ARBA00022525"/>
    </source>
</evidence>
<dbReference type="SUPFAM" id="SSF50494">
    <property type="entry name" value="Trypsin-like serine proteases"/>
    <property type="match status" value="1"/>
</dbReference>
<dbReference type="PRINTS" id="PR00722">
    <property type="entry name" value="CHYMOTRYPSIN"/>
</dbReference>
<dbReference type="GO" id="GO:0005615">
    <property type="term" value="C:extracellular space"/>
    <property type="evidence" value="ECO:0007669"/>
    <property type="project" value="TreeGrafter"/>
</dbReference>
<dbReference type="PROSITE" id="PS50240">
    <property type="entry name" value="TRYPSIN_DOM"/>
    <property type="match status" value="1"/>
</dbReference>
<keyword evidence="3" id="KW-0645">Protease</keyword>
<dbReference type="InterPro" id="IPR001254">
    <property type="entry name" value="Trypsin_dom"/>
</dbReference>
<dbReference type="PANTHER" id="PTHR24264">
    <property type="entry name" value="TRYPSIN-RELATED"/>
    <property type="match status" value="1"/>
</dbReference>
<evidence type="ECO:0000256" key="3">
    <source>
        <dbReference type="ARBA" id="ARBA00022670"/>
    </source>
</evidence>
<comment type="subcellular location">
    <subcellularLocation>
        <location evidence="1">Secreted</location>
    </subcellularLocation>
</comment>
<dbReference type="Proteomes" id="UP001283361">
    <property type="component" value="Unassembled WGS sequence"/>
</dbReference>
<evidence type="ECO:0000256" key="4">
    <source>
        <dbReference type="ARBA" id="ARBA00022801"/>
    </source>
</evidence>
<proteinExistence type="predicted"/>
<dbReference type="PANTHER" id="PTHR24264:SF65">
    <property type="entry name" value="SRCR DOMAIN-CONTAINING PROTEIN"/>
    <property type="match status" value="1"/>
</dbReference>
<accession>A0AAE1E506</accession>
<feature type="domain" description="Peptidase S1" evidence="6">
    <location>
        <begin position="57"/>
        <end position="320"/>
    </location>
</feature>
<evidence type="ECO:0000256" key="5">
    <source>
        <dbReference type="ARBA" id="ARBA00022825"/>
    </source>
</evidence>
<dbReference type="InterPro" id="IPR001314">
    <property type="entry name" value="Peptidase_S1A"/>
</dbReference>
<dbReference type="GO" id="GO:0006508">
    <property type="term" value="P:proteolysis"/>
    <property type="evidence" value="ECO:0007669"/>
    <property type="project" value="UniProtKB-KW"/>
</dbReference>
<dbReference type="Gene3D" id="2.40.10.10">
    <property type="entry name" value="Trypsin-like serine proteases"/>
    <property type="match status" value="1"/>
</dbReference>
<dbReference type="AlphaFoldDB" id="A0AAE1E506"/>
<keyword evidence="5" id="KW-0720">Serine protease</keyword>
<evidence type="ECO:0000313" key="8">
    <source>
        <dbReference type="Proteomes" id="UP001283361"/>
    </source>
</evidence>
<dbReference type="CDD" id="cd00190">
    <property type="entry name" value="Tryp_SPc"/>
    <property type="match status" value="1"/>
</dbReference>
<dbReference type="InterPro" id="IPR043504">
    <property type="entry name" value="Peptidase_S1_PA_chymotrypsin"/>
</dbReference>
<organism evidence="7 8">
    <name type="scientific">Elysia crispata</name>
    <name type="common">lettuce slug</name>
    <dbReference type="NCBI Taxonomy" id="231223"/>
    <lineage>
        <taxon>Eukaryota</taxon>
        <taxon>Metazoa</taxon>
        <taxon>Spiralia</taxon>
        <taxon>Lophotrochozoa</taxon>
        <taxon>Mollusca</taxon>
        <taxon>Gastropoda</taxon>
        <taxon>Heterobranchia</taxon>
        <taxon>Euthyneura</taxon>
        <taxon>Panpulmonata</taxon>
        <taxon>Sacoglossa</taxon>
        <taxon>Placobranchoidea</taxon>
        <taxon>Plakobranchidae</taxon>
        <taxon>Elysia</taxon>
    </lineage>
</organism>
<dbReference type="InterPro" id="IPR009003">
    <property type="entry name" value="Peptidase_S1_PA"/>
</dbReference>
<comment type="caution">
    <text evidence="7">The sequence shown here is derived from an EMBL/GenBank/DDBJ whole genome shotgun (WGS) entry which is preliminary data.</text>
</comment>
<name>A0AAE1E506_9GAST</name>
<dbReference type="Pfam" id="PF00089">
    <property type="entry name" value="Trypsin"/>
    <property type="match status" value="1"/>
</dbReference>
<evidence type="ECO:0000256" key="1">
    <source>
        <dbReference type="ARBA" id="ARBA00004613"/>
    </source>
</evidence>
<dbReference type="GO" id="GO:0004252">
    <property type="term" value="F:serine-type endopeptidase activity"/>
    <property type="evidence" value="ECO:0007669"/>
    <property type="project" value="InterPro"/>
</dbReference>